<feature type="domain" description="Guanylate cyclase" evidence="10">
    <location>
        <begin position="507"/>
        <end position="636"/>
    </location>
</feature>
<name>A0ABN8QD68_9CNID</name>
<dbReference type="InterPro" id="IPR038158">
    <property type="entry name" value="H-NOX_domain_sf"/>
</dbReference>
<dbReference type="SUPFAM" id="SSF55073">
    <property type="entry name" value="Nucleotide cyclase"/>
    <property type="match status" value="1"/>
</dbReference>
<dbReference type="InterPro" id="IPR024096">
    <property type="entry name" value="NO_sig/Golgi_transp_ligand-bd"/>
</dbReference>
<dbReference type="InterPro" id="IPR029787">
    <property type="entry name" value="Nucleotide_cyclase"/>
</dbReference>
<dbReference type="Proteomes" id="UP001159405">
    <property type="component" value="Unassembled WGS sequence"/>
</dbReference>
<feature type="coiled-coil region" evidence="8">
    <location>
        <begin position="450"/>
        <end position="480"/>
    </location>
</feature>
<evidence type="ECO:0000256" key="1">
    <source>
        <dbReference type="ARBA" id="ARBA00004496"/>
    </source>
</evidence>
<dbReference type="Pfam" id="PF07701">
    <property type="entry name" value="HNOBA"/>
    <property type="match status" value="1"/>
</dbReference>
<reference evidence="11 12" key="1">
    <citation type="submission" date="2022-05" db="EMBL/GenBank/DDBJ databases">
        <authorList>
            <consortium name="Genoscope - CEA"/>
            <person name="William W."/>
        </authorList>
    </citation>
    <scope>NUCLEOTIDE SEQUENCE [LARGE SCALE GENOMIC DNA]</scope>
</reference>
<dbReference type="PROSITE" id="PS50125">
    <property type="entry name" value="GUANYLATE_CYCLASE_2"/>
    <property type="match status" value="1"/>
</dbReference>
<dbReference type="Gene3D" id="3.30.450.260">
    <property type="entry name" value="Haem NO binding associated domain"/>
    <property type="match status" value="1"/>
</dbReference>
<dbReference type="InterPro" id="IPR001054">
    <property type="entry name" value="A/G_cyclase"/>
</dbReference>
<keyword evidence="6" id="KW-0456">Lyase</keyword>
<dbReference type="PANTHER" id="PTHR45655">
    <property type="entry name" value="GUANYLATE CYCLASE SOLUBLE SUBUNIT BETA-2"/>
    <property type="match status" value="1"/>
</dbReference>
<evidence type="ECO:0000256" key="5">
    <source>
        <dbReference type="ARBA" id="ARBA00023134"/>
    </source>
</evidence>
<comment type="subcellular location">
    <subcellularLocation>
        <location evidence="1">Cytoplasm</location>
    </subcellularLocation>
</comment>
<dbReference type="CDD" id="cd07302">
    <property type="entry name" value="CHD"/>
    <property type="match status" value="1"/>
</dbReference>
<dbReference type="Gene3D" id="3.30.70.1230">
    <property type="entry name" value="Nucleotide cyclase"/>
    <property type="match status" value="1"/>
</dbReference>
<evidence type="ECO:0000313" key="12">
    <source>
        <dbReference type="Proteomes" id="UP001159405"/>
    </source>
</evidence>
<keyword evidence="7" id="KW-0141">cGMP biosynthesis</keyword>
<dbReference type="InterPro" id="IPR011645">
    <property type="entry name" value="HNOB_dom_associated"/>
</dbReference>
<evidence type="ECO:0000256" key="6">
    <source>
        <dbReference type="ARBA" id="ARBA00023239"/>
    </source>
</evidence>
<keyword evidence="3" id="KW-0963">Cytoplasm</keyword>
<dbReference type="EMBL" id="CALNXK010000120">
    <property type="protein sequence ID" value="CAH3161388.1"/>
    <property type="molecule type" value="Genomic_DNA"/>
</dbReference>
<dbReference type="Pfam" id="PF07700">
    <property type="entry name" value="HNOB"/>
    <property type="match status" value="1"/>
</dbReference>
<keyword evidence="8" id="KW-0175">Coiled coil</keyword>
<keyword evidence="4" id="KW-0547">Nucleotide-binding</keyword>
<evidence type="ECO:0000256" key="4">
    <source>
        <dbReference type="ARBA" id="ARBA00022741"/>
    </source>
</evidence>
<protein>
    <recommendedName>
        <fullName evidence="2">guanylate cyclase</fullName>
        <ecNumber evidence="2">4.6.1.2</ecNumber>
    </recommendedName>
</protein>
<evidence type="ECO:0000313" key="11">
    <source>
        <dbReference type="EMBL" id="CAH3161388.1"/>
    </source>
</evidence>
<evidence type="ECO:0000256" key="9">
    <source>
        <dbReference type="SAM" id="MobiDB-lite"/>
    </source>
</evidence>
<evidence type="ECO:0000256" key="8">
    <source>
        <dbReference type="SAM" id="Coils"/>
    </source>
</evidence>
<evidence type="ECO:0000256" key="7">
    <source>
        <dbReference type="ARBA" id="ARBA00023293"/>
    </source>
</evidence>
<feature type="region of interest" description="Disordered" evidence="9">
    <location>
        <begin position="681"/>
        <end position="706"/>
    </location>
</feature>
<dbReference type="EC" id="4.6.1.2" evidence="2"/>
<dbReference type="PANTHER" id="PTHR45655:SF5">
    <property type="entry name" value="SOLUBLE GUANYLATE CYCLASE 89DA-RELATED"/>
    <property type="match status" value="1"/>
</dbReference>
<dbReference type="InterPro" id="IPR042463">
    <property type="entry name" value="HNOB_dom_associated_sf"/>
</dbReference>
<evidence type="ECO:0000256" key="3">
    <source>
        <dbReference type="ARBA" id="ARBA00022490"/>
    </source>
</evidence>
<keyword evidence="5" id="KW-0342">GTP-binding</keyword>
<keyword evidence="12" id="KW-1185">Reference proteome</keyword>
<proteinExistence type="predicted"/>
<organism evidence="11 12">
    <name type="scientific">Porites lobata</name>
    <dbReference type="NCBI Taxonomy" id="104759"/>
    <lineage>
        <taxon>Eukaryota</taxon>
        <taxon>Metazoa</taxon>
        <taxon>Cnidaria</taxon>
        <taxon>Anthozoa</taxon>
        <taxon>Hexacorallia</taxon>
        <taxon>Scleractinia</taxon>
        <taxon>Fungiina</taxon>
        <taxon>Poritidae</taxon>
        <taxon>Porites</taxon>
    </lineage>
</organism>
<dbReference type="SUPFAM" id="SSF111126">
    <property type="entry name" value="Ligand-binding domain in the NO signalling and Golgi transport"/>
    <property type="match status" value="1"/>
</dbReference>
<evidence type="ECO:0000256" key="2">
    <source>
        <dbReference type="ARBA" id="ARBA00012202"/>
    </source>
</evidence>
<dbReference type="Pfam" id="PF00211">
    <property type="entry name" value="Guanylate_cyc"/>
    <property type="match status" value="1"/>
</dbReference>
<accession>A0ABN8QD68</accession>
<evidence type="ECO:0000259" key="10">
    <source>
        <dbReference type="PROSITE" id="PS50125"/>
    </source>
</evidence>
<sequence>MYGMLLESVEHFLKEKYGEKSWNLIRLQAGVKNHVFVTHERYPDNLMLDIARAASEVVGKQMNMTPEDFIQFFGVCFVNFFSNYGYDRIIRVSGRHFRDFLSGIDNLHEHMRFAYPKLQSPSFYCTEETSSGLVLHYKSKRKGFVRYVIGQVMEIARTFYDITLEVKVLENLSSDAGCHIIYQLYFNNSAFRKPLSADLLSFRERRELSCETFFNIMPFSFVVSSNMEILMAGAALLSTLGNVLIGNRVDTVFSLRRPRREFSWENIKTWNVICELVAKISCVRTYRVKKPLLRSVKSMDRDELTSSLTQSTESNLEATSTTSSQICKSTNCKRIYPDIIEEFGHPSKAEYQYKHVTRRNSADVSRNGVLTSRLRDKDYSAKILKHLHLKGHVKYLKKEDVVLFVCSPMIAGVDEMARSGMYMSDLGMYDSSQEMVLSGIQPLPQLEYARDQLLERGKTLEENLRKLEEERQRSEQLLHRMMPKAVADRLRDGQKAIDTCEYFDSVTIMFSYLDAFDHICSKVTPMEVVTLVNRMFLTFDKLSEKHDVYKFETLGDAQYMVVNGVPVRKDHHTESVAAMALDILQSVKELKDPSTEEQLTVTIGIHLGPVAAGLVGEKMPQYCLFGDSVNIAARLRTTSLPMRIHISESCNESLRGTDFETEFRGLTELKGRGKTRTYWLTGRKTRNPAETPPKGSTDNNMNLNSS</sequence>
<dbReference type="InterPro" id="IPR011644">
    <property type="entry name" value="Heme_NO-bd"/>
</dbReference>
<feature type="compositionally biased region" description="Polar residues" evidence="9">
    <location>
        <begin position="694"/>
        <end position="706"/>
    </location>
</feature>
<dbReference type="SMART" id="SM00044">
    <property type="entry name" value="CYCc"/>
    <property type="match status" value="1"/>
</dbReference>
<dbReference type="Gene3D" id="3.90.1520.10">
    <property type="entry name" value="H-NOX domain"/>
    <property type="match status" value="1"/>
</dbReference>
<comment type="caution">
    <text evidence="11">The sequence shown here is derived from an EMBL/GenBank/DDBJ whole genome shotgun (WGS) entry which is preliminary data.</text>
</comment>
<gene>
    <name evidence="11" type="ORF">PLOB_00004889</name>
</gene>
<dbReference type="Gene3D" id="6.10.250.780">
    <property type="match status" value="1"/>
</dbReference>